<keyword evidence="5 10" id="KW-0547">Nucleotide-binding</keyword>
<feature type="compositionally biased region" description="Acidic residues" evidence="11">
    <location>
        <begin position="402"/>
        <end position="420"/>
    </location>
</feature>
<dbReference type="AlphaFoldDB" id="F2UMK8"/>
<evidence type="ECO:0000256" key="2">
    <source>
        <dbReference type="ARBA" id="ARBA00012513"/>
    </source>
</evidence>
<dbReference type="InParanoid" id="F2UMK8"/>
<keyword evidence="14" id="KW-1185">Reference proteome</keyword>
<dbReference type="Pfam" id="PF00069">
    <property type="entry name" value="Pkinase"/>
    <property type="match status" value="1"/>
</dbReference>
<dbReference type="RefSeq" id="XP_004989680.1">
    <property type="nucleotide sequence ID" value="XM_004989623.1"/>
</dbReference>
<name>F2UMK8_SALR5</name>
<comment type="similarity">
    <text evidence="1">Belongs to the protein kinase superfamily. NEK Ser/Thr protein kinase family. NIMA subfamily.</text>
</comment>
<keyword evidence="3" id="KW-0723">Serine/threonine-protein kinase</keyword>
<gene>
    <name evidence="13" type="ORF">PTSG_09423</name>
</gene>
<feature type="binding site" evidence="10">
    <location>
        <position position="50"/>
    </location>
    <ligand>
        <name>ATP</name>
        <dbReference type="ChEBI" id="CHEBI:30616"/>
    </ligand>
</feature>
<evidence type="ECO:0000256" key="1">
    <source>
        <dbReference type="ARBA" id="ARBA00010886"/>
    </source>
</evidence>
<dbReference type="SMART" id="SM00220">
    <property type="entry name" value="S_TKc"/>
    <property type="match status" value="1"/>
</dbReference>
<dbReference type="EMBL" id="GL832982">
    <property type="protein sequence ID" value="EGD78357.1"/>
    <property type="molecule type" value="Genomic_DNA"/>
</dbReference>
<organism evidence="13 14">
    <name type="scientific">Salpingoeca rosetta (strain ATCC 50818 / BSB-021)</name>
    <dbReference type="NCBI Taxonomy" id="946362"/>
    <lineage>
        <taxon>Eukaryota</taxon>
        <taxon>Choanoflagellata</taxon>
        <taxon>Craspedida</taxon>
        <taxon>Salpingoecidae</taxon>
        <taxon>Salpingoeca</taxon>
    </lineage>
</organism>
<dbReference type="InterPro" id="IPR017441">
    <property type="entry name" value="Protein_kinase_ATP_BS"/>
</dbReference>
<dbReference type="InterPro" id="IPR051131">
    <property type="entry name" value="NEK_Ser/Thr_kinase_NIMA"/>
</dbReference>
<evidence type="ECO:0000259" key="12">
    <source>
        <dbReference type="PROSITE" id="PS50011"/>
    </source>
</evidence>
<evidence type="ECO:0000313" key="14">
    <source>
        <dbReference type="Proteomes" id="UP000007799"/>
    </source>
</evidence>
<dbReference type="STRING" id="946362.F2UMK8"/>
<dbReference type="EC" id="2.7.11.1" evidence="2"/>
<dbReference type="Gene3D" id="3.30.200.20">
    <property type="entry name" value="Phosphorylase Kinase, domain 1"/>
    <property type="match status" value="1"/>
</dbReference>
<keyword evidence="7 10" id="KW-0067">ATP-binding</keyword>
<evidence type="ECO:0000256" key="11">
    <source>
        <dbReference type="SAM" id="MobiDB-lite"/>
    </source>
</evidence>
<reference evidence="13" key="1">
    <citation type="submission" date="2009-08" db="EMBL/GenBank/DDBJ databases">
        <title>Annotation of Salpingoeca rosetta.</title>
        <authorList>
            <consortium name="The Broad Institute Genome Sequencing Platform"/>
            <person name="Russ C."/>
            <person name="Cuomo C."/>
            <person name="Burger G."/>
            <person name="Gray M.W."/>
            <person name="Holland P.W.H."/>
            <person name="King N."/>
            <person name="Lang F.B.F."/>
            <person name="Roger A.J."/>
            <person name="Ruiz-Trillo I."/>
            <person name="Young S.K."/>
            <person name="Zeng Q."/>
            <person name="Gargeya S."/>
            <person name="Alvarado L."/>
            <person name="Berlin A."/>
            <person name="Chapman S.B."/>
            <person name="Chen Z."/>
            <person name="Freedman E."/>
            <person name="Gellesch M."/>
            <person name="Goldberg J."/>
            <person name="Griggs A."/>
            <person name="Gujja S."/>
            <person name="Heilman E."/>
            <person name="Heiman D."/>
            <person name="Howarth C."/>
            <person name="Mehta T."/>
            <person name="Neiman D."/>
            <person name="Pearson M."/>
            <person name="Roberts A."/>
            <person name="Saif S."/>
            <person name="Shea T."/>
            <person name="Shenoy N."/>
            <person name="Sisk P."/>
            <person name="Stolte C."/>
            <person name="Sykes S."/>
            <person name="White J."/>
            <person name="Yandava C."/>
            <person name="Haas B."/>
            <person name="Nusbaum C."/>
            <person name="Birren B."/>
        </authorList>
    </citation>
    <scope>NUCLEOTIDE SEQUENCE</scope>
    <source>
        <strain evidence="13">ATCC 50818</strain>
    </source>
</reference>
<evidence type="ECO:0000256" key="6">
    <source>
        <dbReference type="ARBA" id="ARBA00022777"/>
    </source>
</evidence>
<dbReference type="PROSITE" id="PS50011">
    <property type="entry name" value="PROTEIN_KINASE_DOM"/>
    <property type="match status" value="1"/>
</dbReference>
<evidence type="ECO:0000256" key="3">
    <source>
        <dbReference type="ARBA" id="ARBA00022527"/>
    </source>
</evidence>
<dbReference type="SUPFAM" id="SSF56112">
    <property type="entry name" value="Protein kinase-like (PK-like)"/>
    <property type="match status" value="1"/>
</dbReference>
<dbReference type="FunFam" id="3.30.200.20:FF:000097">
    <property type="entry name" value="Probable serine/threonine-protein kinase nek1"/>
    <property type="match status" value="1"/>
</dbReference>
<feature type="compositionally biased region" description="Basic and acidic residues" evidence="11">
    <location>
        <begin position="345"/>
        <end position="357"/>
    </location>
</feature>
<sequence length="566" mass="64192">MNHAKCEREAEGMASEDVNGYRRVRLVGSGSFGKAWLVQRKTSLSQYVMKEIAVRLLDEGARKAAVNEVMVLQQLRHPYIVRYRDAFCHNGMLCICMEYAAGGDLSARIAKQRAQGLFPEAKVLDYLTQLTLALAYLHRKNILHRDLKSQNVFLSARDHVKLGDFGISKVLTDTQQHASTLVGTPFYLSPEICMSMPYGQKSDTWALGCVLYELLTLKHAFRAHSISSLMVRIMGGHYPEPSLGYSAATRRLVRHLLDVRPDSRWDTSVLLQQHVLQPHVLKYVKACDMDHVPLGPHLRAAIAEKAAAPHAQLRKEQVQVQPAQTRRPVRKLPRPEPSLSPSPIKRQDVPDREHEHQPGQPVQRSPQHDHQHQHQHQQQLVEDGRAKVTLRTPHTERLTSCEPDDEEWGVEDEEEEEETTEERGDVECVEEQGARQHQQQQQQQHQGHGHHHNKDARNASRSTASEQEEVAKFMLGDATLHLQGVKSDDSMFTRLEALRQFLELRLGEDRLAAAYAEVYATLMDDDDDDDDDNDDGDSLCLSDPVVNVYAPLIVQLVYAELSTKHD</sequence>
<dbReference type="KEGG" id="sre:PTSG_09423"/>
<feature type="compositionally biased region" description="Low complexity" evidence="11">
    <location>
        <begin position="436"/>
        <end position="446"/>
    </location>
</feature>
<dbReference type="InterPro" id="IPR000719">
    <property type="entry name" value="Prot_kinase_dom"/>
</dbReference>
<dbReference type="InterPro" id="IPR011009">
    <property type="entry name" value="Kinase-like_dom_sf"/>
</dbReference>
<dbReference type="PROSITE" id="PS00107">
    <property type="entry name" value="PROTEIN_KINASE_ATP"/>
    <property type="match status" value="1"/>
</dbReference>
<evidence type="ECO:0000313" key="13">
    <source>
        <dbReference type="EMBL" id="EGD78357.1"/>
    </source>
</evidence>
<dbReference type="Gene3D" id="1.10.510.10">
    <property type="entry name" value="Transferase(Phosphotransferase) domain 1"/>
    <property type="match status" value="1"/>
</dbReference>
<dbReference type="PANTHER" id="PTHR44899:SF3">
    <property type="entry name" value="SERINE_THREONINE-PROTEIN KINASE NEK1"/>
    <property type="match status" value="1"/>
</dbReference>
<protein>
    <recommendedName>
        <fullName evidence="2">non-specific serine/threonine protein kinase</fullName>
        <ecNumber evidence="2">2.7.11.1</ecNumber>
    </recommendedName>
</protein>
<dbReference type="CDD" id="cd08215">
    <property type="entry name" value="STKc_Nek"/>
    <property type="match status" value="1"/>
</dbReference>
<evidence type="ECO:0000256" key="5">
    <source>
        <dbReference type="ARBA" id="ARBA00022741"/>
    </source>
</evidence>
<dbReference type="InterPro" id="IPR008271">
    <property type="entry name" value="Ser/Thr_kinase_AS"/>
</dbReference>
<dbReference type="OrthoDB" id="248923at2759"/>
<dbReference type="GO" id="GO:0004674">
    <property type="term" value="F:protein serine/threonine kinase activity"/>
    <property type="evidence" value="ECO:0007669"/>
    <property type="project" value="UniProtKB-KW"/>
</dbReference>
<keyword evidence="6 13" id="KW-0418">Kinase</keyword>
<evidence type="ECO:0000256" key="9">
    <source>
        <dbReference type="ARBA" id="ARBA00048679"/>
    </source>
</evidence>
<dbReference type="Proteomes" id="UP000007799">
    <property type="component" value="Unassembled WGS sequence"/>
</dbReference>
<keyword evidence="4" id="KW-0808">Transferase</keyword>
<proteinExistence type="inferred from homology"/>
<dbReference type="PANTHER" id="PTHR44899">
    <property type="entry name" value="CAMK FAMILY PROTEIN KINASE"/>
    <property type="match status" value="1"/>
</dbReference>
<evidence type="ECO:0000256" key="4">
    <source>
        <dbReference type="ARBA" id="ARBA00022679"/>
    </source>
</evidence>
<evidence type="ECO:0000256" key="10">
    <source>
        <dbReference type="PROSITE-ProRule" id="PRU10141"/>
    </source>
</evidence>
<comment type="catalytic activity">
    <reaction evidence="8">
        <text>L-threonyl-[protein] + ATP = O-phospho-L-threonyl-[protein] + ADP + H(+)</text>
        <dbReference type="Rhea" id="RHEA:46608"/>
        <dbReference type="Rhea" id="RHEA-COMP:11060"/>
        <dbReference type="Rhea" id="RHEA-COMP:11605"/>
        <dbReference type="ChEBI" id="CHEBI:15378"/>
        <dbReference type="ChEBI" id="CHEBI:30013"/>
        <dbReference type="ChEBI" id="CHEBI:30616"/>
        <dbReference type="ChEBI" id="CHEBI:61977"/>
        <dbReference type="ChEBI" id="CHEBI:456216"/>
        <dbReference type="EC" id="2.7.11.1"/>
    </reaction>
</comment>
<dbReference type="PROSITE" id="PS00108">
    <property type="entry name" value="PROTEIN_KINASE_ST"/>
    <property type="match status" value="1"/>
</dbReference>
<dbReference type="eggNOG" id="KOG0589">
    <property type="taxonomic scope" value="Eukaryota"/>
</dbReference>
<comment type="catalytic activity">
    <reaction evidence="9">
        <text>L-seryl-[protein] + ATP = O-phospho-L-seryl-[protein] + ADP + H(+)</text>
        <dbReference type="Rhea" id="RHEA:17989"/>
        <dbReference type="Rhea" id="RHEA-COMP:9863"/>
        <dbReference type="Rhea" id="RHEA-COMP:11604"/>
        <dbReference type="ChEBI" id="CHEBI:15378"/>
        <dbReference type="ChEBI" id="CHEBI:29999"/>
        <dbReference type="ChEBI" id="CHEBI:30616"/>
        <dbReference type="ChEBI" id="CHEBI:83421"/>
        <dbReference type="ChEBI" id="CHEBI:456216"/>
        <dbReference type="EC" id="2.7.11.1"/>
    </reaction>
</comment>
<accession>F2UMK8</accession>
<feature type="domain" description="Protein kinase" evidence="12">
    <location>
        <begin position="21"/>
        <end position="280"/>
    </location>
</feature>
<feature type="region of interest" description="Disordered" evidence="11">
    <location>
        <begin position="314"/>
        <end position="468"/>
    </location>
</feature>
<dbReference type="GO" id="GO:0005524">
    <property type="term" value="F:ATP binding"/>
    <property type="evidence" value="ECO:0007669"/>
    <property type="project" value="UniProtKB-UniRule"/>
</dbReference>
<dbReference type="OMA" id="NHAKCER"/>
<evidence type="ECO:0000256" key="7">
    <source>
        <dbReference type="ARBA" id="ARBA00022840"/>
    </source>
</evidence>
<dbReference type="GeneID" id="16070231"/>
<evidence type="ECO:0000256" key="8">
    <source>
        <dbReference type="ARBA" id="ARBA00047899"/>
    </source>
</evidence>